<proteinExistence type="predicted"/>
<feature type="signal peptide" evidence="1">
    <location>
        <begin position="1"/>
        <end position="28"/>
    </location>
</feature>
<comment type="caution">
    <text evidence="2">The sequence shown here is derived from an EMBL/GenBank/DDBJ whole genome shotgun (WGS) entry which is preliminary data.</text>
</comment>
<protein>
    <recommendedName>
        <fullName evidence="4">SLH domain-containing protein</fullName>
    </recommendedName>
</protein>
<feature type="chain" id="PRO_5045592010" description="SLH domain-containing protein" evidence="1">
    <location>
        <begin position="29"/>
        <end position="456"/>
    </location>
</feature>
<dbReference type="EMBL" id="BTCL01000018">
    <property type="protein sequence ID" value="GMK47310.1"/>
    <property type="molecule type" value="Genomic_DNA"/>
</dbReference>
<organism evidence="2 3">
    <name type="scientific">Paenibacillus glycanilyticus</name>
    <dbReference type="NCBI Taxonomy" id="126569"/>
    <lineage>
        <taxon>Bacteria</taxon>
        <taxon>Bacillati</taxon>
        <taxon>Bacillota</taxon>
        <taxon>Bacilli</taxon>
        <taxon>Bacillales</taxon>
        <taxon>Paenibacillaceae</taxon>
        <taxon>Paenibacillus</taxon>
    </lineage>
</organism>
<evidence type="ECO:0000313" key="3">
    <source>
        <dbReference type="Proteomes" id="UP001285921"/>
    </source>
</evidence>
<gene>
    <name evidence="2" type="ORF">PghCCS26_44400</name>
</gene>
<reference evidence="2 3" key="1">
    <citation type="submission" date="2023-05" db="EMBL/GenBank/DDBJ databases">
        <title>Draft genome of Paenibacillus sp. CCS26.</title>
        <authorList>
            <person name="Akita H."/>
            <person name="Shinto Y."/>
            <person name="Kimura Z."/>
        </authorList>
    </citation>
    <scope>NUCLEOTIDE SEQUENCE [LARGE SCALE GENOMIC DNA]</scope>
    <source>
        <strain evidence="2 3">CCS26</strain>
    </source>
</reference>
<accession>A0ABQ6NTE7</accession>
<evidence type="ECO:0000256" key="1">
    <source>
        <dbReference type="SAM" id="SignalP"/>
    </source>
</evidence>
<dbReference type="RefSeq" id="WP_317981305.1">
    <property type="nucleotide sequence ID" value="NZ_BTCL01000018.1"/>
</dbReference>
<evidence type="ECO:0000313" key="2">
    <source>
        <dbReference type="EMBL" id="GMK47310.1"/>
    </source>
</evidence>
<name>A0ABQ6NTE7_9BACL</name>
<dbReference type="Proteomes" id="UP001285921">
    <property type="component" value="Unassembled WGS sequence"/>
</dbReference>
<keyword evidence="3" id="KW-1185">Reference proteome</keyword>
<sequence>MMNVRNKWILSGSLALSLLFSAALPLSAAQAAATPTVLQSSTTSITEYEQFLQEKFGIAFQQGTVTKGQFLQQIAKVLHLGDAKSQPVFSDLGADSPYYSSAAALYEQGIITSLKIEADKPLQATSALYIAVKAAGLAELAHSYPQSKTTDALKQIGYSPAGLSLSAAQELAAAVHSGLLPSSFYKEVKGKAASADLAEALLVQILSIKGEYKHYIGYTSDADIYGKLADAYNTSDIIQSPELQTVVDTALKQNLVTGYNLKDNRFDANFVDSLTLTYGHDNLKHAVQLIGLLRSEGIRAKVQFEPKTSAFIYLKEWGEPVQTENYKVVQIENGNYIAYAKEYDLKFEFANAADKARFQPVILQYAKKNSEDQTGLIASSWWQPLYYSATKLDDYIQITNNKITGAGHYYAQSFSLNEPSAAIAEGFKKLGTGLDIQSYPIWVDKPFFNYLNGESL</sequence>
<evidence type="ECO:0008006" key="4">
    <source>
        <dbReference type="Google" id="ProtNLM"/>
    </source>
</evidence>
<keyword evidence="1" id="KW-0732">Signal</keyword>